<dbReference type="Proteomes" id="UP000216335">
    <property type="component" value="Unassembled WGS sequence"/>
</dbReference>
<gene>
    <name evidence="1" type="ORF">BI318_12905</name>
</gene>
<name>A0AB36PSL9_BRUML</name>
<organism evidence="1 2">
    <name type="scientific">Brucella melitensis</name>
    <dbReference type="NCBI Taxonomy" id="29459"/>
    <lineage>
        <taxon>Bacteria</taxon>
        <taxon>Pseudomonadati</taxon>
        <taxon>Pseudomonadota</taxon>
        <taxon>Alphaproteobacteria</taxon>
        <taxon>Hyphomicrobiales</taxon>
        <taxon>Brucellaceae</taxon>
        <taxon>Brucella/Ochrobactrum group</taxon>
        <taxon>Brucella</taxon>
    </lineage>
</organism>
<comment type="caution">
    <text evidence="1">The sequence shown here is derived from an EMBL/GenBank/DDBJ whole genome shotgun (WGS) entry which is preliminary data.</text>
</comment>
<evidence type="ECO:0008006" key="3">
    <source>
        <dbReference type="Google" id="ProtNLM"/>
    </source>
</evidence>
<accession>A0AB36PSL9</accession>
<proteinExistence type="predicted"/>
<dbReference type="EMBL" id="NGJQ01000013">
    <property type="protein sequence ID" value="OZV59007.1"/>
    <property type="molecule type" value="Genomic_DNA"/>
</dbReference>
<protein>
    <recommendedName>
        <fullName evidence="3">Transposase</fullName>
    </recommendedName>
</protein>
<sequence>MVLIFLGLRLSVDAVFHNHSLTELAARLNRANKFIRQFYVQLCLKEPRKNNESVSPGAFPILFESLEMLYLFIVMHAFIQNRRPIEGMP</sequence>
<dbReference type="AlphaFoldDB" id="A0AB36PSL9"/>
<evidence type="ECO:0000313" key="1">
    <source>
        <dbReference type="EMBL" id="OZV59007.1"/>
    </source>
</evidence>
<evidence type="ECO:0000313" key="2">
    <source>
        <dbReference type="Proteomes" id="UP000216335"/>
    </source>
</evidence>
<reference evidence="1 2" key="1">
    <citation type="submission" date="2017-05" db="EMBL/GenBank/DDBJ databases">
        <title>The genome sequence of the facultative intracellular pathogen Brucella melitensis KIV-L.</title>
        <authorList>
            <person name="Pisarenko S."/>
            <person name="Kovalev D."/>
            <person name="Khachaturova A."/>
            <person name="Kulichenko A."/>
        </authorList>
    </citation>
    <scope>NUCLEOTIDE SEQUENCE [LARGE SCALE GENOMIC DNA]</scope>
    <source>
        <strain evidence="1 2">KIV-L</strain>
    </source>
</reference>